<dbReference type="InterPro" id="IPR025474">
    <property type="entry name" value="DUF4325"/>
</dbReference>
<organism evidence="2">
    <name type="scientific">Methanothermobacter wolfeii</name>
    <name type="common">Methanobacterium wolfei</name>
    <dbReference type="NCBI Taxonomy" id="145261"/>
    <lineage>
        <taxon>Archaea</taxon>
        <taxon>Methanobacteriati</taxon>
        <taxon>Methanobacteriota</taxon>
        <taxon>Methanomada group</taxon>
        <taxon>Methanobacteria</taxon>
        <taxon>Methanobacteriales</taxon>
        <taxon>Methanobacteriaceae</taxon>
        <taxon>Methanothermobacter</taxon>
    </lineage>
</organism>
<dbReference type="Pfam" id="PF14213">
    <property type="entry name" value="DUF4325"/>
    <property type="match status" value="1"/>
</dbReference>
<sequence length="107" mass="12599">MENKTERIIIKNFINKTLGFRDSAVYLFKEINKLEVENVELDFKGVEFMSRSFAHEYLTQKSRSTKNIIEKNQKPSIERMLDAVENSFNRPNKIKVHPVKESPLILI</sequence>
<gene>
    <name evidence="2" type="ORF">N5910_08255</name>
</gene>
<proteinExistence type="predicted"/>
<evidence type="ECO:0000259" key="1">
    <source>
        <dbReference type="Pfam" id="PF14213"/>
    </source>
</evidence>
<dbReference type="RefSeq" id="WP_015971180.1">
    <property type="nucleotide sequence ID" value="NZ_CP104550.1"/>
</dbReference>
<feature type="domain" description="DUF4325" evidence="1">
    <location>
        <begin position="24"/>
        <end position="60"/>
    </location>
</feature>
<dbReference type="AlphaFoldDB" id="A0A9E7RSP0"/>
<protein>
    <submittedName>
        <fullName evidence="2">STAS-like domain-containing protein</fullName>
    </submittedName>
</protein>
<evidence type="ECO:0000313" key="2">
    <source>
        <dbReference type="EMBL" id="UXH31524.1"/>
    </source>
</evidence>
<dbReference type="EMBL" id="CP104550">
    <property type="protein sequence ID" value="UXH31524.1"/>
    <property type="molecule type" value="Genomic_DNA"/>
</dbReference>
<reference evidence="2" key="1">
    <citation type="submission" date="2022-09" db="EMBL/GenBank/DDBJ databases">
        <title>Characterization of three MwoI isoschizomers from sequenced genome and metagenomes.</title>
        <authorList>
            <person name="Fomenkov A."/>
            <person name="Xu S.Y."/>
            <person name="Roberts R.J."/>
        </authorList>
    </citation>
    <scope>NUCLEOTIDE SEQUENCE</scope>
    <source>
        <strain evidence="2">DSM 2970</strain>
    </source>
</reference>
<accession>A0A9E7RSP0</accession>
<dbReference type="GeneID" id="75107237"/>
<dbReference type="Proteomes" id="UP001065373">
    <property type="component" value="Chromosome"/>
</dbReference>
<name>A0A9E7RSP0_METWO</name>